<dbReference type="AlphaFoldDB" id="A0A139INM3"/>
<comment type="similarity">
    <text evidence="1">Belongs to the RPAP1 family.</text>
</comment>
<feature type="compositionally biased region" description="Low complexity" evidence="2">
    <location>
        <begin position="92"/>
        <end position="107"/>
    </location>
</feature>
<feature type="compositionally biased region" description="Basic and acidic residues" evidence="2">
    <location>
        <begin position="229"/>
        <end position="245"/>
    </location>
</feature>
<feature type="compositionally biased region" description="Basic and acidic residues" evidence="2">
    <location>
        <begin position="109"/>
        <end position="151"/>
    </location>
</feature>
<dbReference type="Proteomes" id="UP000073492">
    <property type="component" value="Unassembled WGS sequence"/>
</dbReference>
<feature type="compositionally biased region" description="Acidic residues" evidence="2">
    <location>
        <begin position="14"/>
        <end position="23"/>
    </location>
</feature>
<dbReference type="InterPro" id="IPR039913">
    <property type="entry name" value="RPAP1/Rba50"/>
</dbReference>
<sequence>MIRGERVELHLGSDSDDDDDDDASTQTAPLPAAFVSDVLERKPKAPKPPSAPVAKSKTAFPAHKKRLMPSTFKLQESDQESDDFGDGTARKSSASAPPLPATAHSHTVPSRDHAGGKAKTWEEDEKARIDQENRQRLASMSREEIEEERRELMNSLSAPFLQRLFAKSDVGSGSNEVDLSAHVPARESTSAELPRTKPNTTKSVKVEEQLERQGEHDDEEERLATATKGDSESPTPHELRHDTIHFPRAPQPPDLDPSSDSFLEDLHQKYFPSLPSDPDKLEWMQTSSAQNTYDPSASTLSASDIRFSFKGEIIPPSQATELPVTLGLHHHGDAPDAAGYTIAELAHLSRSSYPAQRCIAFQTLGRVLYRLSKGEFGDPGEPEQLLNEGVVEGPEDTFGELARGLWREVERLQVIQNLIVESEGRGVDGGKHVSAKAYATEAVWLWRKGGGRRWEAA</sequence>
<dbReference type="PANTHER" id="PTHR21483">
    <property type="entry name" value="RNA POLYMERASE II-ASSOCIATED PROTEIN 1"/>
    <property type="match status" value="1"/>
</dbReference>
<gene>
    <name evidence="5" type="ORF">AC579_5132</name>
</gene>
<feature type="region of interest" description="Disordered" evidence="2">
    <location>
        <begin position="1"/>
        <end position="151"/>
    </location>
</feature>
<name>A0A139INM3_9PEZI</name>
<dbReference type="PANTHER" id="PTHR21483:SF18">
    <property type="entry name" value="RNA POLYMERASE II-ASSOCIATED PROTEIN 1"/>
    <property type="match status" value="1"/>
</dbReference>
<dbReference type="GO" id="GO:0006366">
    <property type="term" value="P:transcription by RNA polymerase II"/>
    <property type="evidence" value="ECO:0007669"/>
    <property type="project" value="InterPro"/>
</dbReference>
<dbReference type="Pfam" id="PF08620">
    <property type="entry name" value="RPAP1_C"/>
    <property type="match status" value="1"/>
</dbReference>
<feature type="compositionally biased region" description="Basic and acidic residues" evidence="2">
    <location>
        <begin position="1"/>
        <end position="13"/>
    </location>
</feature>
<proteinExistence type="inferred from homology"/>
<dbReference type="OrthoDB" id="348201at2759"/>
<keyword evidence="6" id="KW-1185">Reference proteome</keyword>
<evidence type="ECO:0000259" key="4">
    <source>
        <dbReference type="Pfam" id="PF08621"/>
    </source>
</evidence>
<evidence type="ECO:0000256" key="1">
    <source>
        <dbReference type="ARBA" id="ARBA00009953"/>
    </source>
</evidence>
<comment type="caution">
    <text evidence="5">The sequence shown here is derived from an EMBL/GenBank/DDBJ whole genome shotgun (WGS) entry which is preliminary data.</text>
</comment>
<organism evidence="5 6">
    <name type="scientific">Pseudocercospora musae</name>
    <dbReference type="NCBI Taxonomy" id="113226"/>
    <lineage>
        <taxon>Eukaryota</taxon>
        <taxon>Fungi</taxon>
        <taxon>Dikarya</taxon>
        <taxon>Ascomycota</taxon>
        <taxon>Pezizomycotina</taxon>
        <taxon>Dothideomycetes</taxon>
        <taxon>Dothideomycetidae</taxon>
        <taxon>Mycosphaerellales</taxon>
        <taxon>Mycosphaerellaceae</taxon>
        <taxon>Pseudocercospora</taxon>
    </lineage>
</organism>
<dbReference type="InterPro" id="IPR013930">
    <property type="entry name" value="RPAP1_N"/>
</dbReference>
<feature type="region of interest" description="Disordered" evidence="2">
    <location>
        <begin position="170"/>
        <end position="262"/>
    </location>
</feature>
<evidence type="ECO:0000259" key="3">
    <source>
        <dbReference type="Pfam" id="PF08620"/>
    </source>
</evidence>
<dbReference type="STRING" id="113226.A0A139INM3"/>
<evidence type="ECO:0000313" key="5">
    <source>
        <dbReference type="EMBL" id="KXT16417.1"/>
    </source>
</evidence>
<feature type="compositionally biased region" description="Polar residues" evidence="2">
    <location>
        <begin position="187"/>
        <end position="203"/>
    </location>
</feature>
<evidence type="ECO:0000313" key="6">
    <source>
        <dbReference type="Proteomes" id="UP000073492"/>
    </source>
</evidence>
<dbReference type="Pfam" id="PF08621">
    <property type="entry name" value="RPAP1_N"/>
    <property type="match status" value="1"/>
</dbReference>
<reference evidence="5 6" key="1">
    <citation type="submission" date="2015-07" db="EMBL/GenBank/DDBJ databases">
        <title>Comparative genomics of the Sigatoka disease complex on banana suggests a link between parallel evolutionary changes in Pseudocercospora fijiensis and Pseudocercospora eumusae and increased virulence on the banana host.</title>
        <authorList>
            <person name="Chang T.-C."/>
            <person name="Salvucci A."/>
            <person name="Crous P.W."/>
            <person name="Stergiopoulos I."/>
        </authorList>
    </citation>
    <scope>NUCLEOTIDE SEQUENCE [LARGE SCALE GENOMIC DNA]</scope>
    <source>
        <strain evidence="5 6">CBS 116634</strain>
    </source>
</reference>
<feature type="domain" description="RPAP1 C-terminal" evidence="3">
    <location>
        <begin position="304"/>
        <end position="371"/>
    </location>
</feature>
<feature type="domain" description="RPAP1 N-terminal" evidence="4">
    <location>
        <begin position="128"/>
        <end position="167"/>
    </location>
</feature>
<evidence type="ECO:0008006" key="7">
    <source>
        <dbReference type="Google" id="ProtNLM"/>
    </source>
</evidence>
<feature type="compositionally biased region" description="Basic and acidic residues" evidence="2">
    <location>
        <begin position="204"/>
        <end position="215"/>
    </location>
</feature>
<dbReference type="InterPro" id="IPR013929">
    <property type="entry name" value="RPAP1_C"/>
</dbReference>
<protein>
    <recommendedName>
        <fullName evidence="7">RNA polymerase II-associated protein 1 N-terminal domain-containing protein</fullName>
    </recommendedName>
</protein>
<accession>A0A139INM3</accession>
<dbReference type="EMBL" id="LFZO01000037">
    <property type="protein sequence ID" value="KXT16417.1"/>
    <property type="molecule type" value="Genomic_DNA"/>
</dbReference>
<evidence type="ECO:0000256" key="2">
    <source>
        <dbReference type="SAM" id="MobiDB-lite"/>
    </source>
</evidence>